<accession>M1V3V0</accession>
<organism evidence="3 4">
    <name type="scientific">Cyanidioschyzon merolae (strain NIES-3377 / 10D)</name>
    <name type="common">Unicellular red alga</name>
    <dbReference type="NCBI Taxonomy" id="280699"/>
    <lineage>
        <taxon>Eukaryota</taxon>
        <taxon>Rhodophyta</taxon>
        <taxon>Bangiophyceae</taxon>
        <taxon>Cyanidiales</taxon>
        <taxon>Cyanidiaceae</taxon>
        <taxon>Cyanidioschyzon</taxon>
    </lineage>
</organism>
<gene>
    <name evidence="3" type="ORF">CYME_CMB156C</name>
</gene>
<keyword evidence="1" id="KW-1133">Transmembrane helix</keyword>
<evidence type="ECO:0000313" key="4">
    <source>
        <dbReference type="Proteomes" id="UP000007014"/>
    </source>
</evidence>
<dbReference type="eggNOG" id="KOG1889">
    <property type="taxonomic scope" value="Eukaryota"/>
</dbReference>
<dbReference type="AlphaFoldDB" id="M1V3V0"/>
<dbReference type="PROSITE" id="PS50275">
    <property type="entry name" value="SAC"/>
    <property type="match status" value="1"/>
</dbReference>
<proteinExistence type="predicted"/>
<evidence type="ECO:0000259" key="2">
    <source>
        <dbReference type="PROSITE" id="PS50275"/>
    </source>
</evidence>
<dbReference type="EMBL" id="AP006484">
    <property type="protein sequence ID" value="BAM78950.1"/>
    <property type="molecule type" value="Genomic_DNA"/>
</dbReference>
<dbReference type="InterPro" id="IPR002013">
    <property type="entry name" value="SAC_dom"/>
</dbReference>
<dbReference type="GeneID" id="16992358"/>
<feature type="transmembrane region" description="Helical" evidence="1">
    <location>
        <begin position="579"/>
        <end position="599"/>
    </location>
</feature>
<dbReference type="HOGENOM" id="CLU_003016_7_4_1"/>
<dbReference type="Gramene" id="CMB156CT">
    <property type="protein sequence ID" value="CMB156CT"/>
    <property type="gene ID" value="CMB156C"/>
</dbReference>
<dbReference type="RefSeq" id="XP_005535236.1">
    <property type="nucleotide sequence ID" value="XM_005535179.1"/>
</dbReference>
<dbReference type="GO" id="GO:0046856">
    <property type="term" value="P:phosphatidylinositol dephosphorylation"/>
    <property type="evidence" value="ECO:0007669"/>
    <property type="project" value="TreeGrafter"/>
</dbReference>
<evidence type="ECO:0000313" key="3">
    <source>
        <dbReference type="EMBL" id="BAM78950.1"/>
    </source>
</evidence>
<dbReference type="STRING" id="280699.M1V3V0"/>
<dbReference type="KEGG" id="cme:CYME_CMB156C"/>
<reference evidence="3 4" key="2">
    <citation type="journal article" date="2007" name="BMC Biol.">
        <title>A 100%-complete sequence reveals unusually simple genomic features in the hot-spring red alga Cyanidioschyzon merolae.</title>
        <authorList>
            <person name="Nozaki H."/>
            <person name="Takano H."/>
            <person name="Misumi O."/>
            <person name="Terasawa K."/>
            <person name="Matsuzaki M."/>
            <person name="Maruyama S."/>
            <person name="Nishida K."/>
            <person name="Yagisawa F."/>
            <person name="Yoshida Y."/>
            <person name="Fujiwara T."/>
            <person name="Takio S."/>
            <person name="Tamura K."/>
            <person name="Chung S.J."/>
            <person name="Nakamura S."/>
            <person name="Kuroiwa H."/>
            <person name="Tanaka K."/>
            <person name="Sato N."/>
            <person name="Kuroiwa T."/>
        </authorList>
    </citation>
    <scope>NUCLEOTIDE SEQUENCE [LARGE SCALE GENOMIC DNA]</scope>
    <source>
        <strain evidence="3 4">10D</strain>
    </source>
</reference>
<protein>
    <submittedName>
        <fullName evidence="3">Probable phosphoinositide phosphatase SAC1</fullName>
    </submittedName>
</protein>
<dbReference type="PANTHER" id="PTHR45662:SF2">
    <property type="entry name" value="PHOSPHATIDYLINOSITOL-3-PHOSPHATASE SAC1"/>
    <property type="match status" value="1"/>
</dbReference>
<keyword evidence="1" id="KW-0812">Transmembrane</keyword>
<dbReference type="Pfam" id="PF02383">
    <property type="entry name" value="Syja_N"/>
    <property type="match status" value="1"/>
</dbReference>
<keyword evidence="4" id="KW-1185">Reference proteome</keyword>
<keyword evidence="1" id="KW-0472">Membrane</keyword>
<name>M1V3V0_CYAM1</name>
<dbReference type="OMA" id="ITKAQPV"/>
<dbReference type="GO" id="GO:0005783">
    <property type="term" value="C:endoplasmic reticulum"/>
    <property type="evidence" value="ECO:0007669"/>
    <property type="project" value="TreeGrafter"/>
</dbReference>
<reference evidence="3 4" key="1">
    <citation type="journal article" date="2004" name="Nature">
        <title>Genome sequence of the ultrasmall unicellular red alga Cyanidioschyzon merolae 10D.</title>
        <authorList>
            <person name="Matsuzaki M."/>
            <person name="Misumi O."/>
            <person name="Shin-i T."/>
            <person name="Maruyama S."/>
            <person name="Takahara M."/>
            <person name="Miyagishima S."/>
            <person name="Mori T."/>
            <person name="Nishida K."/>
            <person name="Yagisawa F."/>
            <person name="Nishida K."/>
            <person name="Yoshida Y."/>
            <person name="Nishimura Y."/>
            <person name="Nakao S."/>
            <person name="Kobayashi T."/>
            <person name="Momoyama Y."/>
            <person name="Higashiyama T."/>
            <person name="Minoda A."/>
            <person name="Sano M."/>
            <person name="Nomoto H."/>
            <person name="Oishi K."/>
            <person name="Hayashi H."/>
            <person name="Ohta F."/>
            <person name="Nishizaka S."/>
            <person name="Haga S."/>
            <person name="Miura S."/>
            <person name="Morishita T."/>
            <person name="Kabeya Y."/>
            <person name="Terasawa K."/>
            <person name="Suzuki Y."/>
            <person name="Ishii Y."/>
            <person name="Asakawa S."/>
            <person name="Takano H."/>
            <person name="Ohta N."/>
            <person name="Kuroiwa H."/>
            <person name="Tanaka K."/>
            <person name="Shimizu N."/>
            <person name="Sugano S."/>
            <person name="Sato N."/>
            <person name="Nozaki H."/>
            <person name="Ogasawara N."/>
            <person name="Kohara Y."/>
            <person name="Kuroiwa T."/>
        </authorList>
    </citation>
    <scope>NUCLEOTIDE SEQUENCE [LARGE SCALE GENOMIC DNA]</scope>
    <source>
        <strain evidence="3 4">10D</strain>
    </source>
</reference>
<evidence type="ECO:0000256" key="1">
    <source>
        <dbReference type="SAM" id="Phobius"/>
    </source>
</evidence>
<dbReference type="GO" id="GO:0043812">
    <property type="term" value="F:phosphatidylinositol-4-phosphate phosphatase activity"/>
    <property type="evidence" value="ECO:0007669"/>
    <property type="project" value="TreeGrafter"/>
</dbReference>
<sequence>MNVSRSERRLRCVATEDWIALGLVDAATPAVVECLLVWDRLQGHLLGPNRAADGVNTGTSHPALGQRLLQTAPQDAEYAKVLFDVWAECLVGVAKLCVNEYLVFVAESVSVGKLFGERATMSLCPICVQRVRKFSVLPIRNLSKSRELITPVARCIEDSLRRLLDRALRLENFYYSPQWDITQRLQETCFKWDKPHRSMHRPTDLRESSAPGNAFTWNASLLRNLLDDTRVAGITKTQVQALVRPLLFGFVEMIPVRCRKPDGSVHQAQYALISRCSRVRAGVRYFRRGADRDGYVANFVEIESVVCSGDYLTSYVQIRGSIPLPWVQTPNLQYKPRIRVGHDDAATGLAFGRHFERLSARYGEPVVVVDLVNQHGSEHTLQSRYEMEASRFHIPYIAWDFHRECRGMRYERVHELVAQLEGVFALQGVFTADVLRRCIIQRQRGVIRTNCIDCLDRTNVVQSAIAQRMIRDQIRALGFIDLDEGAEFARRFNGLWADHADAMAYYYAGSAALKTDFTRTGRRTMSGVFRDGYSAALRYIINNAYDGLRQDAVDVLLQNFNRSVTALQHRLLEKRSHSWYLLLLWIELASICALIYALLESKRQMTVASLVFLLTAHRLLRRHGSDLVNRPRLCDEEAHLRKGRTRVHS</sequence>
<dbReference type="PANTHER" id="PTHR45662">
    <property type="entry name" value="PHOSPHATIDYLINOSITIDE PHOSPHATASE SAC1"/>
    <property type="match status" value="1"/>
</dbReference>
<dbReference type="Proteomes" id="UP000007014">
    <property type="component" value="Chromosome 2"/>
</dbReference>
<feature type="domain" description="SAC" evidence="2">
    <location>
        <begin position="164"/>
        <end position="509"/>
    </location>
</feature>
<dbReference type="OrthoDB" id="405996at2759"/>